<evidence type="ECO:0000313" key="2">
    <source>
        <dbReference type="EMBL" id="CCX33577.1"/>
    </source>
</evidence>
<dbReference type="AlphaFoldDB" id="U4LPR5"/>
<dbReference type="OrthoDB" id="5330919at2759"/>
<sequence>MAAKTFAYQGFGFGEFFKAQQQLSSIRSACFLGVFDAPSSFLSLGRSLESLADRIERLFDENGNPNSALLRAENKPPAQQMLRIASHGLLESLRQLETVIPIQQAKQDPLDLRGYNIVMHLRLAGEDKVLDILVEKFEFMIWKLDLFFKVLRKSKISQTLSVYDGVQKRIGSFFEELAARKSTASYNTMSSNAASESSAIAEVDVIQRFQDACEFGGGSHRFVWKLQPESTILITLHWVYILNRQNNPKITPIETYVNLMKCSWLLRVSTPEAGVEGFSDEVRTMIGLLGCDVVYRLQSYFEADVETPLPSELADHGDFNIFIEGVNKRDLGAGLTRTAVPHAFPGYEPQSEPAESSEYGMRDHMRESFDSDRRSQVDKISQIEGVEGVVEGVKGGSMDIDVRRRSDYSAISNTSAGSGFRSMPGTPYIGRPGILGDGGTSHSQSPSISSMGAVLGSVHSRGSSSGVAGYSPDFFPSQRIALTHSRPSTSGTSGPPAIPKKLKSHNYSWNERIDQEQLGLRPGEVEILPAEFGIMRLMASYTGDKEGRWDDCRIRIFQTKSDKTLRILTLMEGTQESIDQRVAYVKEAELVPDYGYKVNRPVIYIRKTHRQDPFLNGNTRKIANGKPMPPSSLYYKFFNAHDMFNFQLALLGETVETDFAAVRTVRLKKSSLRDVEHSHYGARIQIWREQSSLDPVLSSEPSVAPASTREAWAQPSLKIHNTRVVMYWSSCTTTFFITDSIEIETNPRRFSIKIKPSTYKTFQNPTSVKARTFGSHDSPGGFRLDKKGLFADDEEGFEDFKWVVIEFNNLEEMTSFQEEVKRALNLRRKERWEMEELKRLAARGVQAGAEVGVKTR</sequence>
<organism evidence="2 3">
    <name type="scientific">Pyronema omphalodes (strain CBS 100304)</name>
    <name type="common">Pyronema confluens</name>
    <dbReference type="NCBI Taxonomy" id="1076935"/>
    <lineage>
        <taxon>Eukaryota</taxon>
        <taxon>Fungi</taxon>
        <taxon>Dikarya</taxon>
        <taxon>Ascomycota</taxon>
        <taxon>Pezizomycotina</taxon>
        <taxon>Pezizomycetes</taxon>
        <taxon>Pezizales</taxon>
        <taxon>Pyronemataceae</taxon>
        <taxon>Pyronema</taxon>
    </lineage>
</organism>
<evidence type="ECO:0000256" key="1">
    <source>
        <dbReference type="SAM" id="MobiDB-lite"/>
    </source>
</evidence>
<dbReference type="EMBL" id="HF936139">
    <property type="protein sequence ID" value="CCX33577.1"/>
    <property type="molecule type" value="Genomic_DNA"/>
</dbReference>
<gene>
    <name evidence="2" type="ORF">PCON_01448</name>
</gene>
<reference evidence="2 3" key="1">
    <citation type="journal article" date="2013" name="PLoS Genet.">
        <title>The genome and development-dependent transcriptomes of Pyronema confluens: a window into fungal evolution.</title>
        <authorList>
            <person name="Traeger S."/>
            <person name="Altegoer F."/>
            <person name="Freitag M."/>
            <person name="Gabaldon T."/>
            <person name="Kempken F."/>
            <person name="Kumar A."/>
            <person name="Marcet-Houben M."/>
            <person name="Poggeler S."/>
            <person name="Stajich J.E."/>
            <person name="Nowrousian M."/>
        </authorList>
    </citation>
    <scope>NUCLEOTIDE SEQUENCE [LARGE SCALE GENOMIC DNA]</scope>
    <source>
        <strain evidence="3">CBS 100304</strain>
        <tissue evidence="2">Vegetative mycelium</tissue>
    </source>
</reference>
<evidence type="ECO:0000313" key="3">
    <source>
        <dbReference type="Proteomes" id="UP000018144"/>
    </source>
</evidence>
<name>U4LPR5_PYROM</name>
<proteinExistence type="predicted"/>
<protein>
    <submittedName>
        <fullName evidence="2">Uncharacterized protein</fullName>
    </submittedName>
</protein>
<accession>U4LPR5</accession>
<dbReference type="Proteomes" id="UP000018144">
    <property type="component" value="Unassembled WGS sequence"/>
</dbReference>
<feature type="region of interest" description="Disordered" evidence="1">
    <location>
        <begin position="342"/>
        <end position="361"/>
    </location>
</feature>
<keyword evidence="3" id="KW-1185">Reference proteome</keyword>
<dbReference type="eggNOG" id="ENOG502SQMG">
    <property type="taxonomic scope" value="Eukaryota"/>
</dbReference>